<feature type="domain" description="DUF6589" evidence="1">
    <location>
        <begin position="353"/>
        <end position="758"/>
    </location>
</feature>
<evidence type="ECO:0000313" key="2">
    <source>
        <dbReference type="EMBL" id="KIM54854.1"/>
    </source>
</evidence>
<dbReference type="STRING" id="1036808.A0A0C3DEP8"/>
<evidence type="ECO:0000313" key="3">
    <source>
        <dbReference type="Proteomes" id="UP000053989"/>
    </source>
</evidence>
<organism evidence="2 3">
    <name type="scientific">Scleroderma citrinum Foug A</name>
    <dbReference type="NCBI Taxonomy" id="1036808"/>
    <lineage>
        <taxon>Eukaryota</taxon>
        <taxon>Fungi</taxon>
        <taxon>Dikarya</taxon>
        <taxon>Basidiomycota</taxon>
        <taxon>Agaricomycotina</taxon>
        <taxon>Agaricomycetes</taxon>
        <taxon>Agaricomycetidae</taxon>
        <taxon>Boletales</taxon>
        <taxon>Sclerodermatineae</taxon>
        <taxon>Sclerodermataceae</taxon>
        <taxon>Scleroderma</taxon>
    </lineage>
</organism>
<sequence length="815" mass="91872">MAPSSLGTRRLGGFRNSLLKAKVVKAEDFQIPECLVTFGAAPTPENPPIQLDNTRKLRERQAQFPYSIAARVRTILYFMDAMGLNLPLFLDYLSWGDVECVQDPQIRYERTALMVSDELPIVLKRWLSPPRNADTHDVRAMGGKKYLEQFVVDCMQEIGSRELIGLRSTVQHLKKDLSQAQKGMSFGAGAPQLWTVLQHLACTGDQQSRNTYKSPTLVVTFIMWMLLYSQSHHNSDGPKFLTLFLKLQGISAKSLDVLHTFGITMSYKWAVEAVEQLASAQMSEVCDVVQSGQPWFMSYGNVNIPFRTFAQCIDRQHHFDSGTAATIYIQPHAPLIPALSFQALQTQRAIGGKTPITFQKIISLERKAAQRSHPHFVWRVLQALLSVMISPSDFDLVTYSAWDSPAFTPPKPNHELPCGHDYITKQYVLETQQVDEASYDGNLELLGIWQEQLGLGSHAQKIITGTDHIIVVGGDQLTDHNGHNRLDWLVIVFGWFHLLMAFTNSLHRQYLGSGAGRGLMHAFTILSCKGLSTVQTRGLFHQHLHEAISHVAEAHFRTCWKVMGGVEQLSDLRNKSPAELLQLADQIITQMSSSDAIEHQDLKTKTDRDELLRQSAMWNRDVLRYLELHEAMKKGDIGCMEDMLPYLLFRFIGGRNSKYAIEILELLQALHLEEFVRTHCWLVNFHGGREHFTPVDKAQEKKHQSSQGSGYQACYSTLLLTLIQVTFRVIGPFATWDHIGKISPAIPSLEAQVCTVYRGSSHTSPSHKKDVKTLGDAYVASHVHEFVPGRHIEGKNDIAFDFVQQGTHNLRKTIA</sequence>
<dbReference type="Pfam" id="PF20231">
    <property type="entry name" value="DUF6589"/>
    <property type="match status" value="1"/>
</dbReference>
<evidence type="ECO:0000259" key="1">
    <source>
        <dbReference type="Pfam" id="PF20231"/>
    </source>
</evidence>
<gene>
    <name evidence="2" type="ORF">SCLCIDRAFT_17571</name>
</gene>
<protein>
    <recommendedName>
        <fullName evidence="1">DUF6589 domain-containing protein</fullName>
    </recommendedName>
</protein>
<dbReference type="EMBL" id="KN822146">
    <property type="protein sequence ID" value="KIM54854.1"/>
    <property type="molecule type" value="Genomic_DNA"/>
</dbReference>
<dbReference type="OrthoDB" id="3251235at2759"/>
<keyword evidence="3" id="KW-1185">Reference proteome</keyword>
<reference evidence="3" key="2">
    <citation type="submission" date="2015-01" db="EMBL/GenBank/DDBJ databases">
        <title>Evolutionary Origins and Diversification of the Mycorrhizal Mutualists.</title>
        <authorList>
            <consortium name="DOE Joint Genome Institute"/>
            <consortium name="Mycorrhizal Genomics Consortium"/>
            <person name="Kohler A."/>
            <person name="Kuo A."/>
            <person name="Nagy L.G."/>
            <person name="Floudas D."/>
            <person name="Copeland A."/>
            <person name="Barry K.W."/>
            <person name="Cichocki N."/>
            <person name="Veneault-Fourrey C."/>
            <person name="LaButti K."/>
            <person name="Lindquist E.A."/>
            <person name="Lipzen A."/>
            <person name="Lundell T."/>
            <person name="Morin E."/>
            <person name="Murat C."/>
            <person name="Riley R."/>
            <person name="Ohm R."/>
            <person name="Sun H."/>
            <person name="Tunlid A."/>
            <person name="Henrissat B."/>
            <person name="Grigoriev I.V."/>
            <person name="Hibbett D.S."/>
            <person name="Martin F."/>
        </authorList>
    </citation>
    <scope>NUCLEOTIDE SEQUENCE [LARGE SCALE GENOMIC DNA]</scope>
    <source>
        <strain evidence="3">Foug A</strain>
    </source>
</reference>
<dbReference type="Proteomes" id="UP000053989">
    <property type="component" value="Unassembled WGS sequence"/>
</dbReference>
<name>A0A0C3DEP8_9AGAM</name>
<accession>A0A0C3DEP8</accession>
<reference evidence="2 3" key="1">
    <citation type="submission" date="2014-04" db="EMBL/GenBank/DDBJ databases">
        <authorList>
            <consortium name="DOE Joint Genome Institute"/>
            <person name="Kuo A."/>
            <person name="Kohler A."/>
            <person name="Nagy L.G."/>
            <person name="Floudas D."/>
            <person name="Copeland A."/>
            <person name="Barry K.W."/>
            <person name="Cichocki N."/>
            <person name="Veneault-Fourrey C."/>
            <person name="LaButti K."/>
            <person name="Lindquist E.A."/>
            <person name="Lipzen A."/>
            <person name="Lundell T."/>
            <person name="Morin E."/>
            <person name="Murat C."/>
            <person name="Sun H."/>
            <person name="Tunlid A."/>
            <person name="Henrissat B."/>
            <person name="Grigoriev I.V."/>
            <person name="Hibbett D.S."/>
            <person name="Martin F."/>
            <person name="Nordberg H.P."/>
            <person name="Cantor M.N."/>
            <person name="Hua S.X."/>
        </authorList>
    </citation>
    <scope>NUCLEOTIDE SEQUENCE [LARGE SCALE GENOMIC DNA]</scope>
    <source>
        <strain evidence="2 3">Foug A</strain>
    </source>
</reference>
<dbReference type="HOGENOM" id="CLU_007061_0_2_1"/>
<proteinExistence type="predicted"/>
<dbReference type="InterPro" id="IPR046496">
    <property type="entry name" value="DUF6589"/>
</dbReference>
<dbReference type="AlphaFoldDB" id="A0A0C3DEP8"/>
<dbReference type="InParanoid" id="A0A0C3DEP8"/>